<dbReference type="GO" id="GO:0030643">
    <property type="term" value="P:intracellular phosphate ion homeostasis"/>
    <property type="evidence" value="ECO:0007669"/>
    <property type="project" value="TreeGrafter"/>
</dbReference>
<name>A0A498N8J6_LABRO</name>
<dbReference type="Pfam" id="PF02690">
    <property type="entry name" value="Na_Pi_cotrans"/>
    <property type="match status" value="1"/>
</dbReference>
<evidence type="ECO:0000313" key="22">
    <source>
        <dbReference type="EMBL" id="RXN29231.1"/>
    </source>
</evidence>
<evidence type="ECO:0000313" key="23">
    <source>
        <dbReference type="Proteomes" id="UP000290572"/>
    </source>
</evidence>
<comment type="subcellular location">
    <subcellularLocation>
        <location evidence="1">Apical cell membrane</location>
        <topology evidence="1">Multi-pass membrane protein</topology>
    </subcellularLocation>
</comment>
<proteinExistence type="inferred from homology"/>
<evidence type="ECO:0000256" key="18">
    <source>
        <dbReference type="ARBA" id="ARBA00034042"/>
    </source>
</evidence>
<keyword evidence="5" id="KW-1003">Cell membrane</keyword>
<dbReference type="PANTHER" id="PTHR10010">
    <property type="entry name" value="SOLUTE CARRIER FAMILY 34 SODIUM PHOSPHATE , MEMBER 2-RELATED"/>
    <property type="match status" value="1"/>
</dbReference>
<feature type="transmembrane region" description="Helical" evidence="21">
    <location>
        <begin position="74"/>
        <end position="93"/>
    </location>
</feature>
<dbReference type="GO" id="GO:0031982">
    <property type="term" value="C:vesicle"/>
    <property type="evidence" value="ECO:0007669"/>
    <property type="project" value="TreeGrafter"/>
</dbReference>
<dbReference type="STRING" id="84645.A0A498N8J6"/>
<keyword evidence="14" id="KW-0739">Sodium transport</keyword>
<evidence type="ECO:0000256" key="1">
    <source>
        <dbReference type="ARBA" id="ARBA00004424"/>
    </source>
</evidence>
<reference evidence="22 23" key="1">
    <citation type="submission" date="2018-03" db="EMBL/GenBank/DDBJ databases">
        <title>Draft genome sequence of Rohu Carp (Labeo rohita).</title>
        <authorList>
            <person name="Das P."/>
            <person name="Kushwaha B."/>
            <person name="Joshi C.G."/>
            <person name="Kumar D."/>
            <person name="Nagpure N.S."/>
            <person name="Sahoo L."/>
            <person name="Das S.P."/>
            <person name="Bit A."/>
            <person name="Patnaik S."/>
            <person name="Meher P.K."/>
            <person name="Jayasankar P."/>
            <person name="Koringa P.G."/>
            <person name="Patel N.V."/>
            <person name="Hinsu A.T."/>
            <person name="Kumar R."/>
            <person name="Pandey M."/>
            <person name="Agarwal S."/>
            <person name="Srivastava S."/>
            <person name="Singh M."/>
            <person name="Iquebal M.A."/>
            <person name="Jaiswal S."/>
            <person name="Angadi U.B."/>
            <person name="Kumar N."/>
            <person name="Raza M."/>
            <person name="Shah T.M."/>
            <person name="Rai A."/>
            <person name="Jena J.K."/>
        </authorList>
    </citation>
    <scope>NUCLEOTIDE SEQUENCE [LARGE SCALE GENOMIC DNA]</scope>
    <source>
        <strain evidence="22">DASCIFA01</strain>
        <tissue evidence="22">Testis</tissue>
    </source>
</reference>
<keyword evidence="8" id="KW-0769">Symport</keyword>
<keyword evidence="7 21" id="KW-0812">Transmembrane</keyword>
<keyword evidence="11 21" id="KW-0472">Membrane</keyword>
<protein>
    <recommendedName>
        <fullName evidence="3">Sodium-dependent phosphate transport protein 2A</fullName>
    </recommendedName>
    <alternativeName>
        <fullName evidence="17">Na(+)-dependent phosphate cotransporter 2A</fullName>
    </alternativeName>
    <alternativeName>
        <fullName evidence="15">Sodium/phosphate cotransporter 2A</fullName>
    </alternativeName>
    <alternativeName>
        <fullName evidence="16">Solute carrier family 34 member 1</fullName>
    </alternativeName>
</protein>
<keyword evidence="9 21" id="KW-1133">Transmembrane helix</keyword>
<evidence type="ECO:0000256" key="4">
    <source>
        <dbReference type="ARBA" id="ARBA00022448"/>
    </source>
</evidence>
<dbReference type="GO" id="GO:0044341">
    <property type="term" value="P:sodium-dependent phosphate transport"/>
    <property type="evidence" value="ECO:0007669"/>
    <property type="project" value="InterPro"/>
</dbReference>
<comment type="caution">
    <text evidence="22">The sequence shown here is derived from an EMBL/GenBank/DDBJ whole genome shotgun (WGS) entry which is preliminary data.</text>
</comment>
<keyword evidence="12" id="KW-1015">Disulfide bond</keyword>
<evidence type="ECO:0000256" key="19">
    <source>
        <dbReference type="ARBA" id="ARBA00045420"/>
    </source>
</evidence>
<accession>A0A498N8J6</accession>
<dbReference type="EMBL" id="QBIY01011822">
    <property type="protein sequence ID" value="RXN29231.1"/>
    <property type="molecule type" value="Genomic_DNA"/>
</dbReference>
<comment type="catalytic activity">
    <reaction evidence="18">
        <text>3 Na(+)(out) + phosphate(out) = 3 Na(+)(in) + phosphate(in)</text>
        <dbReference type="Rhea" id="RHEA:71255"/>
        <dbReference type="ChEBI" id="CHEBI:29101"/>
        <dbReference type="ChEBI" id="CHEBI:43474"/>
    </reaction>
    <physiologicalReaction direction="left-to-right" evidence="18">
        <dbReference type="Rhea" id="RHEA:71256"/>
    </physiologicalReaction>
</comment>
<keyword evidence="14" id="KW-0915">Sodium</keyword>
<evidence type="ECO:0000256" key="20">
    <source>
        <dbReference type="ARBA" id="ARBA00046944"/>
    </source>
</evidence>
<dbReference type="GO" id="GO:0005903">
    <property type="term" value="C:brush border"/>
    <property type="evidence" value="ECO:0007669"/>
    <property type="project" value="TreeGrafter"/>
</dbReference>
<keyword evidence="23" id="KW-1185">Reference proteome</keyword>
<evidence type="ECO:0000256" key="21">
    <source>
        <dbReference type="SAM" id="Phobius"/>
    </source>
</evidence>
<keyword evidence="10" id="KW-0406">Ion transport</keyword>
<evidence type="ECO:0000256" key="14">
    <source>
        <dbReference type="ARBA" id="ARBA00023201"/>
    </source>
</evidence>
<dbReference type="AlphaFoldDB" id="A0A498N8J6"/>
<evidence type="ECO:0000256" key="17">
    <source>
        <dbReference type="ARBA" id="ARBA00031850"/>
    </source>
</evidence>
<feature type="transmembrane region" description="Helical" evidence="21">
    <location>
        <begin position="113"/>
        <end position="135"/>
    </location>
</feature>
<keyword evidence="13" id="KW-0325">Glycoprotein</keyword>
<evidence type="ECO:0000256" key="16">
    <source>
        <dbReference type="ARBA" id="ARBA00029764"/>
    </source>
</evidence>
<comment type="similarity">
    <text evidence="2">Belongs to the SLC34A transporter family.</text>
</comment>
<evidence type="ECO:0000256" key="11">
    <source>
        <dbReference type="ARBA" id="ARBA00023136"/>
    </source>
</evidence>
<keyword evidence="6" id="KW-0597">Phosphoprotein</keyword>
<dbReference type="GO" id="GO:0016324">
    <property type="term" value="C:apical plasma membrane"/>
    <property type="evidence" value="ECO:0007669"/>
    <property type="project" value="UniProtKB-SubCell"/>
</dbReference>
<dbReference type="GO" id="GO:0005436">
    <property type="term" value="F:sodium:phosphate symporter activity"/>
    <property type="evidence" value="ECO:0007669"/>
    <property type="project" value="InterPro"/>
</dbReference>
<evidence type="ECO:0000256" key="2">
    <source>
        <dbReference type="ARBA" id="ARBA00005808"/>
    </source>
</evidence>
<evidence type="ECO:0000256" key="6">
    <source>
        <dbReference type="ARBA" id="ARBA00022553"/>
    </source>
</evidence>
<dbReference type="InterPro" id="IPR003841">
    <property type="entry name" value="Na/Pi_transpt"/>
</dbReference>
<evidence type="ECO:0000256" key="7">
    <source>
        <dbReference type="ARBA" id="ARBA00022692"/>
    </source>
</evidence>
<keyword evidence="4" id="KW-0813">Transport</keyword>
<evidence type="ECO:0000256" key="13">
    <source>
        <dbReference type="ARBA" id="ARBA00023180"/>
    </source>
</evidence>
<sequence length="158" mass="16756">MSSRPIRITTAEQTIFSSGGHDPRKTSTVLDLVSGCHDQTSNTDADHPSSKPWEAGHLPKVHCKVAGDIFQDNAILSNPVAGLMVGILVTVLVQSSSTSTSIIVSLVSSGLKSAVPIIMGSNIGTSVTNTIVALMQAGERNEFKRYILIFTIAVIFSF</sequence>
<evidence type="ECO:0000256" key="10">
    <source>
        <dbReference type="ARBA" id="ARBA00023065"/>
    </source>
</evidence>
<dbReference type="PANTHER" id="PTHR10010:SF21">
    <property type="entry name" value="SODIUM-DEPENDENT PHOSPHATE TRANSPORT PROTEIN 2A"/>
    <property type="match status" value="1"/>
</dbReference>
<evidence type="ECO:0000256" key="9">
    <source>
        <dbReference type="ARBA" id="ARBA00022989"/>
    </source>
</evidence>
<comment type="function">
    <text evidence="19">Involved in actively transporting phosphate into cells via Na(+) cotransport in the renal brush border membrane. The cotransport has a Na(+):Pi stoichiometry of 3:1 and is electrogenic.</text>
</comment>
<dbReference type="Proteomes" id="UP000290572">
    <property type="component" value="Unassembled WGS sequence"/>
</dbReference>
<evidence type="ECO:0000256" key="8">
    <source>
        <dbReference type="ARBA" id="ARBA00022847"/>
    </source>
</evidence>
<gene>
    <name evidence="22" type="ORF">ROHU_018960</name>
</gene>
<evidence type="ECO:0000256" key="12">
    <source>
        <dbReference type="ARBA" id="ARBA00023157"/>
    </source>
</evidence>
<comment type="subunit">
    <text evidence="20">Interacts via its C-terminal region with NHERF4. Interacts with NHERF1. Interacts with TMEM174; regulates SLC34A1 internalization by PTH and FGF23.</text>
</comment>
<evidence type="ECO:0000256" key="5">
    <source>
        <dbReference type="ARBA" id="ARBA00022475"/>
    </source>
</evidence>
<evidence type="ECO:0000256" key="15">
    <source>
        <dbReference type="ARBA" id="ARBA00029614"/>
    </source>
</evidence>
<evidence type="ECO:0000256" key="3">
    <source>
        <dbReference type="ARBA" id="ARBA00020021"/>
    </source>
</evidence>
<organism evidence="22 23">
    <name type="scientific">Labeo rohita</name>
    <name type="common">Indian major carp</name>
    <name type="synonym">Cyprinus rohita</name>
    <dbReference type="NCBI Taxonomy" id="84645"/>
    <lineage>
        <taxon>Eukaryota</taxon>
        <taxon>Metazoa</taxon>
        <taxon>Chordata</taxon>
        <taxon>Craniata</taxon>
        <taxon>Vertebrata</taxon>
        <taxon>Euteleostomi</taxon>
        <taxon>Actinopterygii</taxon>
        <taxon>Neopterygii</taxon>
        <taxon>Teleostei</taxon>
        <taxon>Ostariophysi</taxon>
        <taxon>Cypriniformes</taxon>
        <taxon>Cyprinidae</taxon>
        <taxon>Labeoninae</taxon>
        <taxon>Labeonini</taxon>
        <taxon>Labeo</taxon>
    </lineage>
</organism>